<evidence type="ECO:0000256" key="1">
    <source>
        <dbReference type="SAM" id="MobiDB-lite"/>
    </source>
</evidence>
<reference evidence="2" key="2">
    <citation type="journal article" date="2023" name="IMA Fungus">
        <title>Comparative genomic study of the Penicillium genus elucidates a diverse pangenome and 15 lateral gene transfer events.</title>
        <authorList>
            <person name="Petersen C."/>
            <person name="Sorensen T."/>
            <person name="Nielsen M.R."/>
            <person name="Sondergaard T.E."/>
            <person name="Sorensen J.L."/>
            <person name="Fitzpatrick D.A."/>
            <person name="Frisvad J.C."/>
            <person name="Nielsen K.L."/>
        </authorList>
    </citation>
    <scope>NUCLEOTIDE SEQUENCE</scope>
    <source>
        <strain evidence="2">IBT 20477</strain>
    </source>
</reference>
<gene>
    <name evidence="2" type="ORF">N7449_009402</name>
</gene>
<name>A0A9W9JE29_9EURO</name>
<accession>A0A9W9JE29</accession>
<feature type="compositionally biased region" description="Polar residues" evidence="1">
    <location>
        <begin position="47"/>
        <end position="57"/>
    </location>
</feature>
<organism evidence="2 3">
    <name type="scientific">Penicillium cf. viridicatum</name>
    <dbReference type="NCBI Taxonomy" id="2972119"/>
    <lineage>
        <taxon>Eukaryota</taxon>
        <taxon>Fungi</taxon>
        <taxon>Dikarya</taxon>
        <taxon>Ascomycota</taxon>
        <taxon>Pezizomycotina</taxon>
        <taxon>Eurotiomycetes</taxon>
        <taxon>Eurotiomycetidae</taxon>
        <taxon>Eurotiales</taxon>
        <taxon>Aspergillaceae</taxon>
        <taxon>Penicillium</taxon>
    </lineage>
</organism>
<feature type="region of interest" description="Disordered" evidence="1">
    <location>
        <begin position="38"/>
        <end position="57"/>
    </location>
</feature>
<dbReference type="OrthoDB" id="4352951at2759"/>
<evidence type="ECO:0000313" key="2">
    <source>
        <dbReference type="EMBL" id="KAJ5193260.1"/>
    </source>
</evidence>
<protein>
    <submittedName>
        <fullName evidence="2">Uncharacterized protein</fullName>
    </submittedName>
</protein>
<dbReference type="EMBL" id="JAPQKQ010000006">
    <property type="protein sequence ID" value="KAJ5193260.1"/>
    <property type="molecule type" value="Genomic_DNA"/>
</dbReference>
<proteinExistence type="predicted"/>
<dbReference type="Proteomes" id="UP001150942">
    <property type="component" value="Unassembled WGS sequence"/>
</dbReference>
<sequence>MTEYESTWFKFRNSKLLELIPTNPYSTDPPIEQDMVENRDEDKRISETQTPLISGTNNPISALEIEYVPMLPEYPKTDPKGYAYVVNLQGLHIEEKKEAIQYKRDSQNRDT</sequence>
<reference evidence="2" key="1">
    <citation type="submission" date="2022-11" db="EMBL/GenBank/DDBJ databases">
        <authorList>
            <person name="Petersen C."/>
        </authorList>
    </citation>
    <scope>NUCLEOTIDE SEQUENCE</scope>
    <source>
        <strain evidence="2">IBT 20477</strain>
    </source>
</reference>
<evidence type="ECO:0000313" key="3">
    <source>
        <dbReference type="Proteomes" id="UP001150942"/>
    </source>
</evidence>
<comment type="caution">
    <text evidence="2">The sequence shown here is derived from an EMBL/GenBank/DDBJ whole genome shotgun (WGS) entry which is preliminary data.</text>
</comment>
<keyword evidence="3" id="KW-1185">Reference proteome</keyword>
<dbReference type="AlphaFoldDB" id="A0A9W9JE29"/>